<accession>A0ABW3JRY0</accession>
<sequence>MNINYTTIKPNHNKDLATMIRNVFYEFDAPKEGTVYTDTSTDALFELFKTKKSIMWVAEVNNIAVGCCGIFPTEGLDNDCGELVKFYLSDKARGLGIGKELLLKSIKSAKELGYNTIYLESLPLFKKAIQMYEEAGFEYLSSPLGNSGHSSCDVWMLKKL</sequence>
<dbReference type="PROSITE" id="PS51186">
    <property type="entry name" value="GNAT"/>
    <property type="match status" value="1"/>
</dbReference>
<dbReference type="SUPFAM" id="SSF55729">
    <property type="entry name" value="Acyl-CoA N-acyltransferases (Nat)"/>
    <property type="match status" value="1"/>
</dbReference>
<reference evidence="3" key="1">
    <citation type="journal article" date="2019" name="Int. J. Syst. Evol. Microbiol.">
        <title>The Global Catalogue of Microorganisms (GCM) 10K type strain sequencing project: providing services to taxonomists for standard genome sequencing and annotation.</title>
        <authorList>
            <consortium name="The Broad Institute Genomics Platform"/>
            <consortium name="The Broad Institute Genome Sequencing Center for Infectious Disease"/>
            <person name="Wu L."/>
            <person name="Ma J."/>
        </authorList>
    </citation>
    <scope>NUCLEOTIDE SEQUENCE [LARGE SCALE GENOMIC DNA]</scope>
    <source>
        <strain evidence="3">CCUG 60527</strain>
    </source>
</reference>
<name>A0ABW3JRY0_9FLAO</name>
<keyword evidence="2" id="KW-0808">Transferase</keyword>
<dbReference type="CDD" id="cd04301">
    <property type="entry name" value="NAT_SF"/>
    <property type="match status" value="1"/>
</dbReference>
<dbReference type="PANTHER" id="PTHR43305:SF1">
    <property type="entry name" value="FAMILY N-ACETYLTRANSFERASE, PUTATIVE (AFU_ORTHOLOGUE AFUA_2G01380)-RELATED"/>
    <property type="match status" value="1"/>
</dbReference>
<keyword evidence="2" id="KW-0012">Acyltransferase</keyword>
<proteinExistence type="predicted"/>
<feature type="domain" description="N-acetyltransferase" evidence="1">
    <location>
        <begin position="3"/>
        <end position="160"/>
    </location>
</feature>
<evidence type="ECO:0000313" key="2">
    <source>
        <dbReference type="EMBL" id="MFD0993263.1"/>
    </source>
</evidence>
<organism evidence="2 3">
    <name type="scientific">Tenacibaculum geojense</name>
    <dbReference type="NCBI Taxonomy" id="915352"/>
    <lineage>
        <taxon>Bacteria</taxon>
        <taxon>Pseudomonadati</taxon>
        <taxon>Bacteroidota</taxon>
        <taxon>Flavobacteriia</taxon>
        <taxon>Flavobacteriales</taxon>
        <taxon>Flavobacteriaceae</taxon>
        <taxon>Tenacibaculum</taxon>
    </lineage>
</organism>
<protein>
    <submittedName>
        <fullName evidence="2">GNAT family N-acetyltransferase</fullName>
        <ecNumber evidence="2">2.3.-.-</ecNumber>
    </submittedName>
</protein>
<dbReference type="InterPro" id="IPR016181">
    <property type="entry name" value="Acyl_CoA_acyltransferase"/>
</dbReference>
<dbReference type="InterPro" id="IPR000182">
    <property type="entry name" value="GNAT_dom"/>
</dbReference>
<dbReference type="GO" id="GO:0016746">
    <property type="term" value="F:acyltransferase activity"/>
    <property type="evidence" value="ECO:0007669"/>
    <property type="project" value="UniProtKB-KW"/>
</dbReference>
<dbReference type="InterPro" id="IPR052777">
    <property type="entry name" value="Acetyltransferase_Enz"/>
</dbReference>
<dbReference type="Gene3D" id="3.40.630.30">
    <property type="match status" value="1"/>
</dbReference>
<dbReference type="EMBL" id="JBHTJR010000045">
    <property type="protein sequence ID" value="MFD0993263.1"/>
    <property type="molecule type" value="Genomic_DNA"/>
</dbReference>
<dbReference type="RefSeq" id="WP_386107333.1">
    <property type="nucleotide sequence ID" value="NZ_JBHTJR010000045.1"/>
</dbReference>
<evidence type="ECO:0000259" key="1">
    <source>
        <dbReference type="PROSITE" id="PS51186"/>
    </source>
</evidence>
<gene>
    <name evidence="2" type="ORF">ACFQ1U_08605</name>
</gene>
<dbReference type="Proteomes" id="UP001597062">
    <property type="component" value="Unassembled WGS sequence"/>
</dbReference>
<comment type="caution">
    <text evidence="2">The sequence shown here is derived from an EMBL/GenBank/DDBJ whole genome shotgun (WGS) entry which is preliminary data.</text>
</comment>
<dbReference type="PANTHER" id="PTHR43305">
    <property type="entry name" value="FAMILY N-ACETYLTRANSFERASE, PUTATIVE (AFU_ORTHOLOGUE AFUA_2G01380)-RELATED"/>
    <property type="match status" value="1"/>
</dbReference>
<evidence type="ECO:0000313" key="3">
    <source>
        <dbReference type="Proteomes" id="UP001597062"/>
    </source>
</evidence>
<dbReference type="Pfam" id="PF00583">
    <property type="entry name" value="Acetyltransf_1"/>
    <property type="match status" value="1"/>
</dbReference>
<keyword evidence="3" id="KW-1185">Reference proteome</keyword>
<dbReference type="EC" id="2.3.-.-" evidence="2"/>